<comment type="caution">
    <text evidence="3">The sequence shown here is derived from an EMBL/GenBank/DDBJ whole genome shotgun (WGS) entry which is preliminary data.</text>
</comment>
<evidence type="ECO:0000313" key="3">
    <source>
        <dbReference type="EMBL" id="PJI95086.1"/>
    </source>
</evidence>
<feature type="region of interest" description="Disordered" evidence="1">
    <location>
        <begin position="86"/>
        <end position="111"/>
    </location>
</feature>
<reference evidence="3 4" key="1">
    <citation type="submission" date="2017-11" db="EMBL/GenBank/DDBJ databases">
        <title>Genomic Encyclopedia of Archaeal and Bacterial Type Strains, Phase II (KMG-II): From Individual Species to Whole Genera.</title>
        <authorList>
            <person name="Goeker M."/>
        </authorList>
    </citation>
    <scope>NUCLEOTIDE SEQUENCE [LARGE SCALE GENOMIC DNA]</scope>
    <source>
        <strain evidence="3 4">DSM 22413</strain>
    </source>
</reference>
<dbReference type="RefSeq" id="WP_100349007.1">
    <property type="nucleotide sequence ID" value="NZ_PGTZ01000006.1"/>
</dbReference>
<name>A0A2M8WVZ3_9MICO</name>
<accession>A0A2M8WVZ3</accession>
<evidence type="ECO:0000256" key="1">
    <source>
        <dbReference type="SAM" id="MobiDB-lite"/>
    </source>
</evidence>
<dbReference type="Proteomes" id="UP000231586">
    <property type="component" value="Unassembled WGS sequence"/>
</dbReference>
<dbReference type="InterPro" id="IPR019662">
    <property type="entry name" value="DUF2516"/>
</dbReference>
<dbReference type="EMBL" id="PGTZ01000006">
    <property type="protein sequence ID" value="PJI95086.1"/>
    <property type="molecule type" value="Genomic_DNA"/>
</dbReference>
<evidence type="ECO:0000256" key="2">
    <source>
        <dbReference type="SAM" id="Phobius"/>
    </source>
</evidence>
<keyword evidence="4" id="KW-1185">Reference proteome</keyword>
<dbReference type="Pfam" id="PF10724">
    <property type="entry name" value="DUF2516"/>
    <property type="match status" value="1"/>
</dbReference>
<evidence type="ECO:0000313" key="4">
    <source>
        <dbReference type="Proteomes" id="UP000231586"/>
    </source>
</evidence>
<keyword evidence="2" id="KW-0812">Transmembrane</keyword>
<feature type="transmembrane region" description="Helical" evidence="2">
    <location>
        <begin position="45"/>
        <end position="78"/>
    </location>
</feature>
<keyword evidence="2" id="KW-0472">Membrane</keyword>
<organism evidence="3 4">
    <name type="scientific">Luteimicrobium subarcticum</name>
    <dbReference type="NCBI Taxonomy" id="620910"/>
    <lineage>
        <taxon>Bacteria</taxon>
        <taxon>Bacillati</taxon>
        <taxon>Actinomycetota</taxon>
        <taxon>Actinomycetes</taxon>
        <taxon>Micrococcales</taxon>
        <taxon>Luteimicrobium</taxon>
    </lineage>
</organism>
<dbReference type="AlphaFoldDB" id="A0A2M8WVZ3"/>
<sequence length="111" mass="11834">MGPVQYWILLTLTLASYALQLYAFVDALRRPAHAFRSERKLSKPIWLAILLAAAGVGIVGFPGFLSLIVAVAAIVYLADVRPRLEPYSARRGGRGGGQGGGPGRRPSSGGW</sequence>
<feature type="compositionally biased region" description="Gly residues" evidence="1">
    <location>
        <begin position="94"/>
        <end position="111"/>
    </location>
</feature>
<keyword evidence="2" id="KW-1133">Transmembrane helix</keyword>
<dbReference type="OrthoDB" id="4774469at2"/>
<protein>
    <submittedName>
        <fullName evidence="3">Uncharacterized protein DUF2516</fullName>
    </submittedName>
</protein>
<gene>
    <name evidence="3" type="ORF">CLV34_0939</name>
</gene>
<feature type="transmembrane region" description="Helical" evidence="2">
    <location>
        <begin position="6"/>
        <end position="25"/>
    </location>
</feature>
<proteinExistence type="predicted"/>